<gene>
    <name evidence="2" type="ORF">NEOLEDRAFT_1105189</name>
</gene>
<evidence type="ECO:0000313" key="2">
    <source>
        <dbReference type="EMBL" id="KZT30882.1"/>
    </source>
</evidence>
<evidence type="ECO:0000313" key="3">
    <source>
        <dbReference type="Proteomes" id="UP000076761"/>
    </source>
</evidence>
<keyword evidence="3" id="KW-1185">Reference proteome</keyword>
<proteinExistence type="predicted"/>
<dbReference type="OrthoDB" id="3269398at2759"/>
<reference evidence="2 3" key="1">
    <citation type="journal article" date="2016" name="Mol. Biol. Evol.">
        <title>Comparative Genomics of Early-Diverging Mushroom-Forming Fungi Provides Insights into the Origins of Lignocellulose Decay Capabilities.</title>
        <authorList>
            <person name="Nagy L.G."/>
            <person name="Riley R."/>
            <person name="Tritt A."/>
            <person name="Adam C."/>
            <person name="Daum C."/>
            <person name="Floudas D."/>
            <person name="Sun H."/>
            <person name="Yadav J.S."/>
            <person name="Pangilinan J."/>
            <person name="Larsson K.H."/>
            <person name="Matsuura K."/>
            <person name="Barry K."/>
            <person name="Labutti K."/>
            <person name="Kuo R."/>
            <person name="Ohm R.A."/>
            <person name="Bhattacharya S.S."/>
            <person name="Shirouzu T."/>
            <person name="Yoshinaga Y."/>
            <person name="Martin F.M."/>
            <person name="Grigoriev I.V."/>
            <person name="Hibbett D.S."/>
        </authorList>
    </citation>
    <scope>NUCLEOTIDE SEQUENCE [LARGE SCALE GENOMIC DNA]</scope>
    <source>
        <strain evidence="2 3">HHB14362 ss-1</strain>
    </source>
</reference>
<dbReference type="AlphaFoldDB" id="A0A165W9V3"/>
<feature type="region of interest" description="Disordered" evidence="1">
    <location>
        <begin position="380"/>
        <end position="410"/>
    </location>
</feature>
<organism evidence="2 3">
    <name type="scientific">Neolentinus lepideus HHB14362 ss-1</name>
    <dbReference type="NCBI Taxonomy" id="1314782"/>
    <lineage>
        <taxon>Eukaryota</taxon>
        <taxon>Fungi</taxon>
        <taxon>Dikarya</taxon>
        <taxon>Basidiomycota</taxon>
        <taxon>Agaricomycotina</taxon>
        <taxon>Agaricomycetes</taxon>
        <taxon>Gloeophyllales</taxon>
        <taxon>Gloeophyllaceae</taxon>
        <taxon>Neolentinus</taxon>
    </lineage>
</organism>
<evidence type="ECO:0000256" key="1">
    <source>
        <dbReference type="SAM" id="MobiDB-lite"/>
    </source>
</evidence>
<name>A0A165W9V3_9AGAM</name>
<accession>A0A165W9V3</accession>
<protein>
    <submittedName>
        <fullName evidence="2">Uncharacterized protein</fullName>
    </submittedName>
</protein>
<dbReference type="InParanoid" id="A0A165W9V3"/>
<feature type="compositionally biased region" description="Basic and acidic residues" evidence="1">
    <location>
        <begin position="398"/>
        <end position="410"/>
    </location>
</feature>
<sequence length="410" mass="45322">MDSHCTLSTVLFAPPSPDLLPCNSRNLPSIDSNFEHKQDIHKSPKSAGVGNLLHGLLYRKSMENLHSPHWRMRTTSSVPSSPSSASSVHADINPCPSSPTYSTYCTSLRSSHSASSYESYSTCSSVSSAVPGTLSQEQAQPLKDIIVDIWIDQEGFRAVRPAFRLMGYSRAPISDSGSKIPSSSLDYNKANADLIRADFLPLKRQTFTFHHGALDSAPVLRRMTINGDESRDYISRQASLIIKSNGVYVVRGYETCRSRKGHNDSHEVTLDWLLEYLVEDRRAERTGMIMSGERTFTPLRFSCSPGLLQRSSGHKISVMQVLRKNMAPRMIAEKVEPPKIPAARFMVDGATSKDQECDVCEETSGSQYCLLDSNVDFEDMEGGLQPSGTRRLSSASSSDERLARSLKSDL</sequence>
<dbReference type="EMBL" id="KV425551">
    <property type="protein sequence ID" value="KZT30882.1"/>
    <property type="molecule type" value="Genomic_DNA"/>
</dbReference>
<dbReference type="Proteomes" id="UP000076761">
    <property type="component" value="Unassembled WGS sequence"/>
</dbReference>